<dbReference type="GO" id="GO:0003755">
    <property type="term" value="F:peptidyl-prolyl cis-trans isomerase activity"/>
    <property type="evidence" value="ECO:0007669"/>
    <property type="project" value="UniProtKB-KW"/>
</dbReference>
<dbReference type="SUPFAM" id="SSF109998">
    <property type="entry name" value="Triger factor/SurA peptide-binding domain-like"/>
    <property type="match status" value="1"/>
</dbReference>
<comment type="similarity">
    <text evidence="2">Belongs to the PpiC/parvulin rotamase family.</text>
</comment>
<accession>A0A1B4LHM7</accession>
<dbReference type="InterPro" id="IPR027304">
    <property type="entry name" value="Trigger_fact/SurA_dom_sf"/>
</dbReference>
<keyword evidence="6" id="KW-0732">Signal</keyword>
<evidence type="ECO:0000256" key="4">
    <source>
        <dbReference type="ARBA" id="ARBA00023110"/>
    </source>
</evidence>
<dbReference type="PROSITE" id="PS50198">
    <property type="entry name" value="PPIC_PPIASE_2"/>
    <property type="match status" value="1"/>
</dbReference>
<evidence type="ECO:0000256" key="3">
    <source>
        <dbReference type="ARBA" id="ARBA00013194"/>
    </source>
</evidence>
<dbReference type="Pfam" id="PF13145">
    <property type="entry name" value="Rotamase_2"/>
    <property type="match status" value="1"/>
</dbReference>
<protein>
    <recommendedName>
        <fullName evidence="3">peptidylprolyl isomerase</fullName>
        <ecNumber evidence="3">5.2.1.8</ecNumber>
    </recommendedName>
</protein>
<dbReference type="PANTHER" id="PTHR47245">
    <property type="entry name" value="PEPTIDYLPROLYL ISOMERASE"/>
    <property type="match status" value="1"/>
</dbReference>
<dbReference type="SUPFAM" id="SSF54534">
    <property type="entry name" value="FKBP-like"/>
    <property type="match status" value="1"/>
</dbReference>
<comment type="catalytic activity">
    <reaction evidence="1">
        <text>[protein]-peptidylproline (omega=180) = [protein]-peptidylproline (omega=0)</text>
        <dbReference type="Rhea" id="RHEA:16237"/>
        <dbReference type="Rhea" id="RHEA-COMP:10747"/>
        <dbReference type="Rhea" id="RHEA-COMP:10748"/>
        <dbReference type="ChEBI" id="CHEBI:83833"/>
        <dbReference type="ChEBI" id="CHEBI:83834"/>
        <dbReference type="EC" id="5.2.1.8"/>
    </reaction>
</comment>
<sequence>MAGWMLVGCLAAAMGRAAESSASAQVALPTGTVALVNDVPIVRGEVDDVLAKTHLPDSPEMREVAVRGLIGRELVRQAALGEGLDRAPTVAGLTGTTRVNAENRLYLERHLQVPAVTDAQVKSAYDAMVAEQGPREYQTRIIAVRDAASAAGVLEKLKAGVAFDEVARETSMDSTREAGGALPWVSFKTPPAEGKTMGVALPIAQEIARLQPGHVSSTPIAVAGQFVIVKLEASRPTQTPSYDVAAPGVRKFLEARGRNAAFERLVAGLAEHARIVR</sequence>
<gene>
    <name evidence="8" type="ORF">WJ35_16460</name>
</gene>
<keyword evidence="4 5" id="KW-0697">Rotamase</keyword>
<feature type="signal peptide" evidence="6">
    <location>
        <begin position="1"/>
        <end position="24"/>
    </location>
</feature>
<evidence type="ECO:0000256" key="2">
    <source>
        <dbReference type="ARBA" id="ARBA00007656"/>
    </source>
</evidence>
<evidence type="ECO:0000313" key="8">
    <source>
        <dbReference type="EMBL" id="AOJ76679.1"/>
    </source>
</evidence>
<evidence type="ECO:0000256" key="1">
    <source>
        <dbReference type="ARBA" id="ARBA00000971"/>
    </source>
</evidence>
<dbReference type="Proteomes" id="UP000243680">
    <property type="component" value="Chromosome 3"/>
</dbReference>
<dbReference type="Gene3D" id="3.10.50.40">
    <property type="match status" value="1"/>
</dbReference>
<dbReference type="EC" id="5.2.1.8" evidence="3"/>
<name>A0A1B4LHM7_9BURK</name>
<dbReference type="InterPro" id="IPR050245">
    <property type="entry name" value="PrsA_foldase"/>
</dbReference>
<dbReference type="AlphaFoldDB" id="A0A1B4LHM7"/>
<feature type="domain" description="PpiC" evidence="7">
    <location>
        <begin position="134"/>
        <end position="233"/>
    </location>
</feature>
<dbReference type="InterPro" id="IPR000297">
    <property type="entry name" value="PPIase_PpiC"/>
</dbReference>
<proteinExistence type="inferred from homology"/>
<evidence type="ECO:0000313" key="9">
    <source>
        <dbReference type="Proteomes" id="UP000243680"/>
    </source>
</evidence>
<organism evidence="8 9">
    <name type="scientific">Burkholderia ubonensis</name>
    <dbReference type="NCBI Taxonomy" id="101571"/>
    <lineage>
        <taxon>Bacteria</taxon>
        <taxon>Pseudomonadati</taxon>
        <taxon>Pseudomonadota</taxon>
        <taxon>Betaproteobacteria</taxon>
        <taxon>Burkholderiales</taxon>
        <taxon>Burkholderiaceae</taxon>
        <taxon>Burkholderia</taxon>
        <taxon>Burkholderia cepacia complex</taxon>
    </lineage>
</organism>
<dbReference type="InterPro" id="IPR046357">
    <property type="entry name" value="PPIase_dom_sf"/>
</dbReference>
<evidence type="ECO:0000256" key="5">
    <source>
        <dbReference type="PROSITE-ProRule" id="PRU00278"/>
    </source>
</evidence>
<evidence type="ECO:0000259" key="7">
    <source>
        <dbReference type="PROSITE" id="PS50198"/>
    </source>
</evidence>
<feature type="chain" id="PRO_5008565013" description="peptidylprolyl isomerase" evidence="6">
    <location>
        <begin position="25"/>
        <end position="277"/>
    </location>
</feature>
<reference evidence="8 9" key="1">
    <citation type="submission" date="2015-12" db="EMBL/GenBank/DDBJ databases">
        <title>Diversity of Burkholderia near neighbor genomes.</title>
        <authorList>
            <person name="Sahl J."/>
            <person name="Wagner D."/>
            <person name="Keim P."/>
        </authorList>
    </citation>
    <scope>NUCLEOTIDE SEQUENCE [LARGE SCALE GENOMIC DNA]</scope>
    <source>
        <strain evidence="8 9">MSMB0783</strain>
    </source>
</reference>
<dbReference type="PANTHER" id="PTHR47245:SF2">
    <property type="entry name" value="PEPTIDYL-PROLYL CIS-TRANS ISOMERASE HP_0175-RELATED"/>
    <property type="match status" value="1"/>
</dbReference>
<dbReference type="RefSeq" id="WP_059460899.1">
    <property type="nucleotide sequence ID" value="NZ_CP013421.1"/>
</dbReference>
<keyword evidence="5" id="KW-0413">Isomerase</keyword>
<dbReference type="EMBL" id="CP013421">
    <property type="protein sequence ID" value="AOJ76679.1"/>
    <property type="molecule type" value="Genomic_DNA"/>
</dbReference>
<evidence type="ECO:0000256" key="6">
    <source>
        <dbReference type="SAM" id="SignalP"/>
    </source>
</evidence>